<evidence type="ECO:0000256" key="2">
    <source>
        <dbReference type="ARBA" id="ARBA00022475"/>
    </source>
</evidence>
<name>A0ABT9ZGT4_9BACI</name>
<comment type="subcellular location">
    <subcellularLocation>
        <location evidence="1">Cell membrane</location>
        <topology evidence="1">Multi-pass membrane protein</topology>
    </subcellularLocation>
</comment>
<proteinExistence type="predicted"/>
<reference evidence="7 8" key="1">
    <citation type="submission" date="2023-07" db="EMBL/GenBank/DDBJ databases">
        <title>Genomic Encyclopedia of Type Strains, Phase IV (KMG-IV): sequencing the most valuable type-strain genomes for metagenomic binning, comparative biology and taxonomic classification.</title>
        <authorList>
            <person name="Goeker M."/>
        </authorList>
    </citation>
    <scope>NUCLEOTIDE SEQUENCE [LARGE SCALE GENOMIC DNA]</scope>
    <source>
        <strain evidence="7 8">DSM 29005</strain>
    </source>
</reference>
<accession>A0ABT9ZGT4</accession>
<dbReference type="RefSeq" id="WP_307339755.1">
    <property type="nucleotide sequence ID" value="NZ_JAUSUD010000006.1"/>
</dbReference>
<evidence type="ECO:0000256" key="6">
    <source>
        <dbReference type="SAM" id="Phobius"/>
    </source>
</evidence>
<feature type="transmembrane region" description="Helical" evidence="6">
    <location>
        <begin position="141"/>
        <end position="164"/>
    </location>
</feature>
<keyword evidence="8" id="KW-1185">Reference proteome</keyword>
<keyword evidence="3 6" id="KW-0812">Transmembrane</keyword>
<dbReference type="Pfam" id="PF09678">
    <property type="entry name" value="Caa3_CtaG"/>
    <property type="match status" value="1"/>
</dbReference>
<evidence type="ECO:0000256" key="3">
    <source>
        <dbReference type="ARBA" id="ARBA00022692"/>
    </source>
</evidence>
<feature type="transmembrane region" description="Helical" evidence="6">
    <location>
        <begin position="216"/>
        <end position="235"/>
    </location>
</feature>
<protein>
    <submittedName>
        <fullName evidence="7">Membrane protein</fullName>
    </submittedName>
</protein>
<evidence type="ECO:0000313" key="7">
    <source>
        <dbReference type="EMBL" id="MDQ0230450.1"/>
    </source>
</evidence>
<dbReference type="Proteomes" id="UP001234495">
    <property type="component" value="Unassembled WGS sequence"/>
</dbReference>
<sequence length="246" mass="28355">MTSLVILFLLAMYSYIWAVHITNQKFKDWPKGRIFYWFLALICIASVFPLANFSHGHVPFSTHMLIHLLIGMLAPLLFILSAPMTLILRTLNVNKARLLMKLLKSRPSKIFLHPIFTLLNNIGVLWILYTTNLYALTHQNMLFNFLIHLHVFFAGYLFTLSMIYIEPLSHRYSFTFRSTVLIIALTGHGILSKYIYANPPAGVARAEAELGGYLMYYGGDFIDFIIIFILCHQWYQTSRKKAAAII</sequence>
<evidence type="ECO:0000256" key="5">
    <source>
        <dbReference type="ARBA" id="ARBA00023136"/>
    </source>
</evidence>
<keyword evidence="5 6" id="KW-0472">Membrane</keyword>
<comment type="caution">
    <text evidence="7">The sequence shown here is derived from an EMBL/GenBank/DDBJ whole genome shotgun (WGS) entry which is preliminary data.</text>
</comment>
<feature type="transmembrane region" description="Helical" evidence="6">
    <location>
        <begin position="110"/>
        <end position="129"/>
    </location>
</feature>
<gene>
    <name evidence="7" type="ORF">J2S19_001706</name>
</gene>
<keyword evidence="2" id="KW-1003">Cell membrane</keyword>
<evidence type="ECO:0000313" key="8">
    <source>
        <dbReference type="Proteomes" id="UP001234495"/>
    </source>
</evidence>
<feature type="transmembrane region" description="Helical" evidence="6">
    <location>
        <begin position="176"/>
        <end position="196"/>
    </location>
</feature>
<feature type="transmembrane region" description="Helical" evidence="6">
    <location>
        <begin position="34"/>
        <end position="53"/>
    </location>
</feature>
<dbReference type="EMBL" id="JAUSUD010000006">
    <property type="protein sequence ID" value="MDQ0230450.1"/>
    <property type="molecule type" value="Genomic_DNA"/>
</dbReference>
<feature type="transmembrane region" description="Helical" evidence="6">
    <location>
        <begin position="6"/>
        <end position="22"/>
    </location>
</feature>
<evidence type="ECO:0000256" key="4">
    <source>
        <dbReference type="ARBA" id="ARBA00022989"/>
    </source>
</evidence>
<feature type="transmembrane region" description="Helical" evidence="6">
    <location>
        <begin position="65"/>
        <end position="89"/>
    </location>
</feature>
<evidence type="ECO:0000256" key="1">
    <source>
        <dbReference type="ARBA" id="ARBA00004651"/>
    </source>
</evidence>
<dbReference type="InterPro" id="IPR019108">
    <property type="entry name" value="Caa3_assmbl_CtaG-rel"/>
</dbReference>
<keyword evidence="4 6" id="KW-1133">Transmembrane helix</keyword>
<organism evidence="7 8">
    <name type="scientific">Metabacillus malikii</name>
    <dbReference type="NCBI Taxonomy" id="1504265"/>
    <lineage>
        <taxon>Bacteria</taxon>
        <taxon>Bacillati</taxon>
        <taxon>Bacillota</taxon>
        <taxon>Bacilli</taxon>
        <taxon>Bacillales</taxon>
        <taxon>Bacillaceae</taxon>
        <taxon>Metabacillus</taxon>
    </lineage>
</organism>